<feature type="transmembrane region" description="Helical" evidence="1">
    <location>
        <begin position="55"/>
        <end position="76"/>
    </location>
</feature>
<accession>A0A1H0ZGV1</accession>
<keyword evidence="1" id="KW-0472">Membrane</keyword>
<evidence type="ECO:0000313" key="2">
    <source>
        <dbReference type="EMBL" id="SDQ26336.1"/>
    </source>
</evidence>
<feature type="transmembrane region" description="Helical" evidence="1">
    <location>
        <begin position="161"/>
        <end position="183"/>
    </location>
</feature>
<feature type="transmembrane region" description="Helical" evidence="1">
    <location>
        <begin position="88"/>
        <end position="106"/>
    </location>
</feature>
<feature type="transmembrane region" description="Helical" evidence="1">
    <location>
        <begin position="189"/>
        <end position="209"/>
    </location>
</feature>
<keyword evidence="3" id="KW-1185">Reference proteome</keyword>
<gene>
    <name evidence="2" type="ORF">SAMN04489742_0333</name>
</gene>
<sequence length="214" mass="21951">MTTQPLTAGRRRYAAAAMAGAVLYAVVDVVLHLLPPHYNPISDAESNLAVGPFGWIMNLNFLGRAAMTFCVIAAIGGTGPATGLRRTGSWLLAVGGVCSGVLAFFSADVHAAGASGLRVSTAEGTIHLYVASLGFLAALAAFVLLTLWIRTSPKLRNAYPAALAFTLLAGAGLASLGMTIGFAPELLGLAERICLVGILGWAFAVAAAIRRSAP</sequence>
<dbReference type="Proteomes" id="UP000181917">
    <property type="component" value="Unassembled WGS sequence"/>
</dbReference>
<dbReference type="AlphaFoldDB" id="A0A1H0ZGV1"/>
<dbReference type="STRING" id="37928.SAMN04489742_0333"/>
<dbReference type="KEGG" id="acry:AC20117_15615"/>
<organism evidence="2 3">
    <name type="scientific">Crystallibacter crystallopoietes</name>
    <dbReference type="NCBI Taxonomy" id="37928"/>
    <lineage>
        <taxon>Bacteria</taxon>
        <taxon>Bacillati</taxon>
        <taxon>Actinomycetota</taxon>
        <taxon>Actinomycetes</taxon>
        <taxon>Micrococcales</taxon>
        <taxon>Micrococcaceae</taxon>
        <taxon>Crystallibacter</taxon>
    </lineage>
</organism>
<protein>
    <recommendedName>
        <fullName evidence="4">DUF998 domain-containing protein</fullName>
    </recommendedName>
</protein>
<evidence type="ECO:0000313" key="3">
    <source>
        <dbReference type="Proteomes" id="UP000181917"/>
    </source>
</evidence>
<dbReference type="EMBL" id="FNKH01000002">
    <property type="protein sequence ID" value="SDQ26336.1"/>
    <property type="molecule type" value="Genomic_DNA"/>
</dbReference>
<feature type="transmembrane region" description="Helical" evidence="1">
    <location>
        <begin position="12"/>
        <end position="35"/>
    </location>
</feature>
<proteinExistence type="predicted"/>
<dbReference type="Pfam" id="PF06197">
    <property type="entry name" value="DUF998"/>
    <property type="match status" value="1"/>
</dbReference>
<dbReference type="OrthoDB" id="8159487at2"/>
<evidence type="ECO:0000256" key="1">
    <source>
        <dbReference type="SAM" id="Phobius"/>
    </source>
</evidence>
<keyword evidence="1" id="KW-1133">Transmembrane helix</keyword>
<evidence type="ECO:0008006" key="4">
    <source>
        <dbReference type="Google" id="ProtNLM"/>
    </source>
</evidence>
<reference evidence="2 3" key="1">
    <citation type="submission" date="2016-10" db="EMBL/GenBank/DDBJ databases">
        <authorList>
            <person name="de Groot N.N."/>
        </authorList>
    </citation>
    <scope>NUCLEOTIDE SEQUENCE [LARGE SCALE GENOMIC DNA]</scope>
    <source>
        <strain evidence="2 3">DSM 20117</strain>
    </source>
</reference>
<name>A0A1H0ZGV1_9MICC</name>
<dbReference type="InterPro" id="IPR009339">
    <property type="entry name" value="DUF998"/>
</dbReference>
<keyword evidence="1" id="KW-0812">Transmembrane</keyword>
<dbReference type="RefSeq" id="WP_074698821.1">
    <property type="nucleotide sequence ID" value="NZ_CP018863.1"/>
</dbReference>
<feature type="transmembrane region" description="Helical" evidence="1">
    <location>
        <begin position="126"/>
        <end position="149"/>
    </location>
</feature>